<dbReference type="PROSITE" id="PS50097">
    <property type="entry name" value="BTB"/>
    <property type="match status" value="1"/>
</dbReference>
<sequence>MTSPSASSPDTIVFDDNGDLWLTVGPVSSSKIFHVDSNALCRASKVFRAMLRGRFSDSKPANSLHRWEVKLPEDNPEAFVVLMDIAHANFDHAPLDLKPQELHNICVLTNKYDMTKTLRPMATAWYQRLKSMCQRSKKMQAYSKNLFVAWELGCQGAVEEMLQDIAEKCHVDEFGSLLIDRNTRLINLETFKLIPVIDAITQHRVKMLQVFHAEGKEIAIKILAKRPICWHAGPCSAVSLADGIPEKFIQVTQDLEIDSFFMPSLNADQPVYRGSVSRLHRLFKEVEKLVFGEHHPHYWCAPFQRSPFSSVLSACYQRLDLILSSRHMEMLVGQACKIEMTAFMGSDDKAFLEDEDSEDDGSSGFRSLSFDARY</sequence>
<reference evidence="3 4" key="1">
    <citation type="submission" date="2020-05" db="EMBL/GenBank/DDBJ databases">
        <title>Identification and distribution of gene clusters putatively required for synthesis of sphingolipid metabolism inhibitors in phylogenetically diverse species of the filamentous fungus Fusarium.</title>
        <authorList>
            <person name="Kim H.-S."/>
            <person name="Busman M."/>
            <person name="Brown D.W."/>
            <person name="Divon H."/>
            <person name="Uhlig S."/>
            <person name="Proctor R.H."/>
        </authorList>
    </citation>
    <scope>NUCLEOTIDE SEQUENCE [LARGE SCALE GENOMIC DNA]</scope>
    <source>
        <strain evidence="3 4">NRRL 66333</strain>
    </source>
</reference>
<dbReference type="InterPro" id="IPR011333">
    <property type="entry name" value="SKP1/BTB/POZ_sf"/>
</dbReference>
<evidence type="ECO:0000313" key="3">
    <source>
        <dbReference type="EMBL" id="KAF5585079.1"/>
    </source>
</evidence>
<dbReference type="AlphaFoldDB" id="A0A8H5L5G5"/>
<dbReference type="SUPFAM" id="SSF54695">
    <property type="entry name" value="POZ domain"/>
    <property type="match status" value="1"/>
</dbReference>
<dbReference type="EMBL" id="JAAOAV010000276">
    <property type="protein sequence ID" value="KAF5585079.1"/>
    <property type="molecule type" value="Genomic_DNA"/>
</dbReference>
<evidence type="ECO:0000256" key="1">
    <source>
        <dbReference type="SAM" id="MobiDB-lite"/>
    </source>
</evidence>
<dbReference type="OrthoDB" id="5275938at2759"/>
<dbReference type="Gene3D" id="3.30.710.10">
    <property type="entry name" value="Potassium Channel Kv1.1, Chain A"/>
    <property type="match status" value="1"/>
</dbReference>
<organism evidence="3 4">
    <name type="scientific">Gibberella subglutinans</name>
    <name type="common">Fusarium subglutinans</name>
    <dbReference type="NCBI Taxonomy" id="42677"/>
    <lineage>
        <taxon>Eukaryota</taxon>
        <taxon>Fungi</taxon>
        <taxon>Dikarya</taxon>
        <taxon>Ascomycota</taxon>
        <taxon>Pezizomycotina</taxon>
        <taxon>Sordariomycetes</taxon>
        <taxon>Hypocreomycetidae</taxon>
        <taxon>Hypocreales</taxon>
        <taxon>Nectriaceae</taxon>
        <taxon>Fusarium</taxon>
        <taxon>Fusarium fujikuroi species complex</taxon>
    </lineage>
</organism>
<proteinExistence type="predicted"/>
<evidence type="ECO:0000259" key="2">
    <source>
        <dbReference type="PROSITE" id="PS50097"/>
    </source>
</evidence>
<gene>
    <name evidence="3" type="ORF">FSUBG_12568</name>
</gene>
<dbReference type="GeneID" id="59312085"/>
<feature type="domain" description="BTB" evidence="2">
    <location>
        <begin position="18"/>
        <end position="89"/>
    </location>
</feature>
<dbReference type="RefSeq" id="XP_036531950.1">
    <property type="nucleotide sequence ID" value="XM_036677367.1"/>
</dbReference>
<comment type="caution">
    <text evidence="3">The sequence shown here is derived from an EMBL/GenBank/DDBJ whole genome shotgun (WGS) entry which is preliminary data.</text>
</comment>
<dbReference type="InterPro" id="IPR000210">
    <property type="entry name" value="BTB/POZ_dom"/>
</dbReference>
<keyword evidence="4" id="KW-1185">Reference proteome</keyword>
<protein>
    <recommendedName>
        <fullName evidence="2">BTB domain-containing protein</fullName>
    </recommendedName>
</protein>
<dbReference type="Proteomes" id="UP000547976">
    <property type="component" value="Unassembled WGS sequence"/>
</dbReference>
<feature type="region of interest" description="Disordered" evidence="1">
    <location>
        <begin position="353"/>
        <end position="374"/>
    </location>
</feature>
<name>A0A8H5L5G5_GIBSU</name>
<evidence type="ECO:0000313" key="4">
    <source>
        <dbReference type="Proteomes" id="UP000547976"/>
    </source>
</evidence>
<accession>A0A8H5L5G5</accession>